<name>A0A7D6GG63_9ACTN</name>
<dbReference type="SUPFAM" id="SSF55048">
    <property type="entry name" value="Probable ACP-binding domain of malonyl-CoA ACP transacylase"/>
    <property type="match status" value="2"/>
</dbReference>
<dbReference type="GO" id="GO:0005829">
    <property type="term" value="C:cytosol"/>
    <property type="evidence" value="ECO:0007669"/>
    <property type="project" value="TreeGrafter"/>
</dbReference>
<reference evidence="6" key="1">
    <citation type="submission" date="2020-08" db="EMBL/GenBank/DDBJ databases">
        <title>A bifunctional nitrone conjugated secondary metabolite targeting the ribosome.</title>
        <authorList>
            <person name="Limbrick E.M."/>
            <person name="Graf M."/>
            <person name="Derewacz D.K."/>
            <person name="Nguyen F."/>
            <person name="Spraggins J.M."/>
            <person name="Wieland M."/>
            <person name="Ynigez-Gutierrez A.E."/>
            <person name="Reisman B.J."/>
            <person name="Zinshteyn B."/>
            <person name="McCulloch K."/>
            <person name="Iverson T.M."/>
            <person name="Green R."/>
            <person name="Wilson D.N."/>
            <person name="Bachmann B.O."/>
        </authorList>
    </citation>
    <scope>NUCLEOTIDE SEQUENCE</scope>
    <source>
        <strain evidence="6">Africana</strain>
    </source>
</reference>
<dbReference type="EMBL" id="CP058905">
    <property type="protein sequence ID" value="QLK00626.1"/>
    <property type="molecule type" value="Genomic_DNA"/>
</dbReference>
<dbReference type="GO" id="GO:0006633">
    <property type="term" value="P:fatty acid biosynthetic process"/>
    <property type="evidence" value="ECO:0007669"/>
    <property type="project" value="TreeGrafter"/>
</dbReference>
<dbReference type="CDD" id="cd04742">
    <property type="entry name" value="NPD_FabD"/>
    <property type="match status" value="1"/>
</dbReference>
<dbReference type="InterPro" id="IPR016035">
    <property type="entry name" value="Acyl_Trfase/lysoPLipase"/>
</dbReference>
<dbReference type="InterPro" id="IPR014179">
    <property type="entry name" value="PfaD-like_TIM-barrel"/>
</dbReference>
<evidence type="ECO:0000259" key="5">
    <source>
        <dbReference type="SMART" id="SM00827"/>
    </source>
</evidence>
<dbReference type="InterPro" id="IPR049489">
    <property type="entry name" value="FabD-like_helical_ins"/>
</dbReference>
<dbReference type="InterPro" id="IPR013785">
    <property type="entry name" value="Aldolase_TIM"/>
</dbReference>
<feature type="domain" description="Malonyl-CoA:ACP transacylase (MAT)" evidence="5">
    <location>
        <begin position="340"/>
        <end position="658"/>
    </location>
</feature>
<evidence type="ECO:0000256" key="2">
    <source>
        <dbReference type="ARBA" id="ARBA00022679"/>
    </source>
</evidence>
<accession>A0A7D6GG63</accession>
<dbReference type="InterPro" id="IPR014043">
    <property type="entry name" value="Acyl_transferase_dom"/>
</dbReference>
<dbReference type="GO" id="GO:0004314">
    <property type="term" value="F:[acyl-carrier-protein] S-malonyltransferase activity"/>
    <property type="evidence" value="ECO:0007669"/>
    <property type="project" value="UniProtKB-EC"/>
</dbReference>
<dbReference type="EC" id="2.3.1.39" evidence="1"/>
<dbReference type="Gene3D" id="3.30.70.250">
    <property type="entry name" value="Malonyl-CoA ACP transacylase, ACP-binding"/>
    <property type="match status" value="1"/>
</dbReference>
<dbReference type="Pfam" id="PF00698">
    <property type="entry name" value="Acyl_transf_1"/>
    <property type="match status" value="2"/>
</dbReference>
<feature type="domain" description="Malonyl-CoA:ACP transacylase (MAT)" evidence="5">
    <location>
        <begin position="8"/>
        <end position="304"/>
    </location>
</feature>
<dbReference type="SMART" id="SM00827">
    <property type="entry name" value="PKS_AT"/>
    <property type="match status" value="2"/>
</dbReference>
<dbReference type="InterPro" id="IPR050858">
    <property type="entry name" value="Mal-CoA-ACP_Trans/PKS_FabD"/>
</dbReference>
<dbReference type="AlphaFoldDB" id="A0A7D6GG63"/>
<dbReference type="InterPro" id="IPR001227">
    <property type="entry name" value="Ac_transferase_dom_sf"/>
</dbReference>
<dbReference type="SUPFAM" id="SSF52151">
    <property type="entry name" value="FabD/lysophospholipase-like"/>
    <property type="match status" value="2"/>
</dbReference>
<evidence type="ECO:0000256" key="1">
    <source>
        <dbReference type="ARBA" id="ARBA00013258"/>
    </source>
</evidence>
<evidence type="ECO:0000313" key="6">
    <source>
        <dbReference type="EMBL" id="QLK00626.1"/>
    </source>
</evidence>
<dbReference type="Pfam" id="PF21607">
    <property type="entry name" value="FabD_helical_ins"/>
    <property type="match status" value="1"/>
</dbReference>
<dbReference type="Gene3D" id="3.20.20.70">
    <property type="entry name" value="Aldolase class I"/>
    <property type="match status" value="1"/>
</dbReference>
<sequence>MADGLVFLFPGQGSQYPRMGEELWRAYPDFRDDLVALDDRLAARRGHGVLTRLYDRSTPPGRPFDDLRDTHPAIFMVQYATARLLIRRGVRPDHVLGASLGEVAAATIAGALDAETALDLVCGHAERVIHSCPPGGMMAVLAPPQLTATEPLLRDRCELVSVNGPEYFVVAGAPDTLDELARLLDARRIAHQRLPVGYAFHSAYVEAARPEFDGLSEVGTGRPLRLPMVSCATGGPLTALPPGHWWRVLREPIRAVDALRAVASVGSHRYVEIGPGTPLTATLRQNSVASRSSHTVLTPFHAEPRTLAELCHLVGSPAPAARRSGPAGQTREDQPMLAYVFPGQGAQRKGMGADLFDEFPELVAQADEVLGWSVRETCLEDPHGRLDRTEYTQPALYVVNALSYLRQLARTGREPDFLAGHSLGEYDALFAARVFDFATGLTLVRRRGELMCAATGGGMAVVIGLPADDVSALLARDGRDTVVLANLNTPSQVVLSGPRADVLACRDLLTTAGARFVPLNVSGAFHSRYMRDAQREFGAFLAGFTLPAPSIPVISNVTARPYGADVADLLVRQIASSVNWTDTVRYLLARGVTVEQVGPGAVLTGLTRAIQREAAPLVLDDLADPVPSARASAAPSGRTSARPVVTPPVVVPAAVTPPVVTPAAVIPPVVAPVAAAPAPARTRAIGEASAPTGGTVLGNDEFRAAYGLRHAYASGSMYRGIASKELVERLARAGMLAFVGTGGMRRPDVVDAIEYLRRRLPAGTAYGFNLLHSHGDPEREEEQIDLFLAHGVELVEASAFIDVSPALVRYRLAGLRRGPDGRVRAGNRIMAKVSRPEVATAFLSPAPRRVVEALLAAGGVTPEQAALAAELPMADDLTVEADSGGHTDGGVAYALMPAMLRLRDDLRRQHGYHDRVRIGAAGGIGTPEAAAAALVLGADYLVTGSINQCTVESGASDPVKALLQDINVQDTDYAPAGDMFELGSRVQVLRRGVFFPARANKLYSLYRQYDSLEDIDARTRQQLEQRYFKRTFDEVWELVRQHKSADEVTRAAANPKQRMLLVFKWYFAYSNQLALDGDEENTVDFQVHCGPALGAFNQWVKGTPLQDWRARHVDDIGHRLMAGTAELLDRRMRDLVRPAARPPQELAPALT</sequence>
<evidence type="ECO:0000256" key="4">
    <source>
        <dbReference type="ARBA" id="ARBA00048462"/>
    </source>
</evidence>
<keyword evidence="3 6" id="KW-0012">Acyltransferase</keyword>
<dbReference type="InterPro" id="IPR004410">
    <property type="entry name" value="Malonyl_CoA-ACP_transAc_FabD"/>
</dbReference>
<proteinExistence type="predicted"/>
<dbReference type="NCBIfam" id="TIGR02814">
    <property type="entry name" value="pfaD_fam"/>
    <property type="match status" value="1"/>
</dbReference>
<protein>
    <recommendedName>
        <fullName evidence="1">[acyl-carrier-protein] S-malonyltransferase</fullName>
        <ecNumber evidence="1">2.3.1.39</ecNumber>
    </recommendedName>
</protein>
<organism evidence="6">
    <name type="scientific">Micromonospora carbonacea</name>
    <dbReference type="NCBI Taxonomy" id="47853"/>
    <lineage>
        <taxon>Bacteria</taxon>
        <taxon>Bacillati</taxon>
        <taxon>Actinomycetota</taxon>
        <taxon>Actinomycetes</taxon>
        <taxon>Micromonosporales</taxon>
        <taxon>Micromonosporaceae</taxon>
        <taxon>Micromonospora</taxon>
    </lineage>
</organism>
<keyword evidence="2 6" id="KW-0808">Transferase</keyword>
<dbReference type="SUPFAM" id="SSF51395">
    <property type="entry name" value="FMN-linked oxidoreductases"/>
    <property type="match status" value="1"/>
</dbReference>
<dbReference type="PANTHER" id="PTHR42681">
    <property type="entry name" value="MALONYL-COA-ACYL CARRIER PROTEIN TRANSACYLASE, MITOCHONDRIAL"/>
    <property type="match status" value="1"/>
</dbReference>
<dbReference type="NCBIfam" id="TIGR00128">
    <property type="entry name" value="fabD"/>
    <property type="match status" value="1"/>
</dbReference>
<evidence type="ECO:0000256" key="3">
    <source>
        <dbReference type="ARBA" id="ARBA00023315"/>
    </source>
</evidence>
<comment type="catalytic activity">
    <reaction evidence="4">
        <text>holo-[ACP] + malonyl-CoA = malonyl-[ACP] + CoA</text>
        <dbReference type="Rhea" id="RHEA:41792"/>
        <dbReference type="Rhea" id="RHEA-COMP:9623"/>
        <dbReference type="Rhea" id="RHEA-COMP:9685"/>
        <dbReference type="ChEBI" id="CHEBI:57287"/>
        <dbReference type="ChEBI" id="CHEBI:57384"/>
        <dbReference type="ChEBI" id="CHEBI:64479"/>
        <dbReference type="ChEBI" id="CHEBI:78449"/>
        <dbReference type="EC" id="2.3.1.39"/>
    </reaction>
</comment>
<gene>
    <name evidence="6" type="primary">fabD</name>
    <name evidence="6" type="ORF">HZU44_11830</name>
</gene>
<dbReference type="InterPro" id="IPR016036">
    <property type="entry name" value="Malonyl_transacylase_ACP-bd"/>
</dbReference>
<dbReference type="PANTHER" id="PTHR42681:SF1">
    <property type="entry name" value="MALONYL-COA-ACYL CARRIER PROTEIN TRANSACYLASE, MITOCHONDRIAL"/>
    <property type="match status" value="1"/>
</dbReference>
<dbReference type="Gene3D" id="3.40.366.10">
    <property type="entry name" value="Malonyl-Coenzyme A Acyl Carrier Protein, domain 2"/>
    <property type="match status" value="2"/>
</dbReference>